<dbReference type="Pfam" id="PF17899">
    <property type="entry name" value="Peptidase_M61_N"/>
    <property type="match status" value="1"/>
</dbReference>
<evidence type="ECO:0000259" key="2">
    <source>
        <dbReference type="Pfam" id="PF05299"/>
    </source>
</evidence>
<name>A0A0R0DC56_9GAMM</name>
<feature type="domain" description="Peptidase M61 N-terminal" evidence="3">
    <location>
        <begin position="40"/>
        <end position="210"/>
    </location>
</feature>
<dbReference type="SUPFAM" id="SSF55486">
    <property type="entry name" value="Metalloproteases ('zincins'), catalytic domain"/>
    <property type="match status" value="1"/>
</dbReference>
<protein>
    <recommendedName>
        <fullName evidence="6">Peptidase M61</fullName>
    </recommendedName>
</protein>
<evidence type="ECO:0008006" key="6">
    <source>
        <dbReference type="Google" id="ProtNLM"/>
    </source>
</evidence>
<dbReference type="Gene3D" id="1.10.390.10">
    <property type="entry name" value="Neutral Protease Domain 2"/>
    <property type="match status" value="1"/>
</dbReference>
<dbReference type="SUPFAM" id="SSF50156">
    <property type="entry name" value="PDZ domain-like"/>
    <property type="match status" value="1"/>
</dbReference>
<evidence type="ECO:0000313" key="5">
    <source>
        <dbReference type="Proteomes" id="UP000050956"/>
    </source>
</evidence>
<evidence type="ECO:0000259" key="3">
    <source>
        <dbReference type="Pfam" id="PF17899"/>
    </source>
</evidence>
<dbReference type="InterPro" id="IPR040756">
    <property type="entry name" value="Peptidase_M61_N"/>
</dbReference>
<proteinExistence type="predicted"/>
<dbReference type="STRING" id="336566.ABB30_11195"/>
<dbReference type="Pfam" id="PF05299">
    <property type="entry name" value="Peptidase_M61"/>
    <property type="match status" value="1"/>
</dbReference>
<dbReference type="PIRSF" id="PIRSF016493">
    <property type="entry name" value="Glycyl_aminpptds"/>
    <property type="match status" value="1"/>
</dbReference>
<dbReference type="AlphaFoldDB" id="A0A0R0DC56"/>
<dbReference type="PATRIC" id="fig|336566.3.peg.1660"/>
<feature type="chain" id="PRO_5006395513" description="Peptidase M61" evidence="1">
    <location>
        <begin position="26"/>
        <end position="627"/>
    </location>
</feature>
<dbReference type="Proteomes" id="UP000050956">
    <property type="component" value="Unassembled WGS sequence"/>
</dbReference>
<feature type="domain" description="Peptidase M61 catalytic" evidence="2">
    <location>
        <begin position="306"/>
        <end position="421"/>
    </location>
</feature>
<organism evidence="4 5">
    <name type="scientific">Stenotrophomonas ginsengisoli</name>
    <dbReference type="NCBI Taxonomy" id="336566"/>
    <lineage>
        <taxon>Bacteria</taxon>
        <taxon>Pseudomonadati</taxon>
        <taxon>Pseudomonadota</taxon>
        <taxon>Gammaproteobacteria</taxon>
        <taxon>Lysobacterales</taxon>
        <taxon>Lysobacteraceae</taxon>
        <taxon>Stenotrophomonas</taxon>
    </lineage>
</organism>
<dbReference type="InterPro" id="IPR036034">
    <property type="entry name" value="PDZ_sf"/>
</dbReference>
<dbReference type="Gene3D" id="2.60.40.3650">
    <property type="match status" value="1"/>
</dbReference>
<dbReference type="InterPro" id="IPR007963">
    <property type="entry name" value="Peptidase_M61_catalytic"/>
</dbReference>
<reference evidence="4 5" key="1">
    <citation type="submission" date="2015-05" db="EMBL/GenBank/DDBJ databases">
        <title>Genome sequencing and analysis of members of genus Stenotrophomonas.</title>
        <authorList>
            <person name="Patil P.P."/>
            <person name="Midha S."/>
            <person name="Patil P.B."/>
        </authorList>
    </citation>
    <scope>NUCLEOTIDE SEQUENCE [LARGE SCALE GENOMIC DNA]</scope>
    <source>
        <strain evidence="4 5">DSM 24757</strain>
    </source>
</reference>
<evidence type="ECO:0000313" key="4">
    <source>
        <dbReference type="EMBL" id="KRG75799.1"/>
    </source>
</evidence>
<keyword evidence="5" id="KW-1185">Reference proteome</keyword>
<evidence type="ECO:0000256" key="1">
    <source>
        <dbReference type="SAM" id="SignalP"/>
    </source>
</evidence>
<sequence length="627" mass="69124">MARQGTWLARVGVAVATMAAVAAQAQVPAPGPGWPGSMQLRVDASDVQRRLQRVQQTLPVQPGTLTLWYPQWIPGHHAPTGPINQIAGLRLQGNGKPLAWQRDPHNMYAIQVEIPAGVSQLQLSFDYLSPTATDQGRVAMTRNLLSIQWHRVLFYPAGIDTRQLQVDATLCLPAAWQAGSSLRGQRQGDCLAYRPVDLMTLIDSPVYAGRHYRALPLDAGKAQPVLLHAVAEQAGQLEPSAPVLAAHKALVAEADVLFGHRPYAHYDFLLALSDTFTGIGLEHAQSSENGMHEGYLQGEPPVADNDLLAHEYVHAWIGKAWRPAGSWVAHYNGPMDNRGLWVYEGLTQYWALVLAARSGLWNHEQVMARLAQLQAQFSTQAGRRWRDLADTQYQGIADFNDKPQAWADWQRGFDFYDEGILFWLAIQAELQQRSAGAQGLDNFTAAFHQGSVPGQVQLFEPEQVARTLQAQVSGDWQGFIDQRLGDRSGSVPDGLARLGWELAWSEQPNVLVADAQADGSTDLQFSLGLKLSSDGTVRWVGWESPAFAAGLARDMQVLAVNSLVYSGSRLRQAVTDAKAGVPIQLLVRQDQTVQQLRIEYRDGLRYPQLRRIPGSSDRLGPLLAPRR</sequence>
<dbReference type="EMBL" id="LDJM01000027">
    <property type="protein sequence ID" value="KRG75799.1"/>
    <property type="molecule type" value="Genomic_DNA"/>
</dbReference>
<feature type="signal peptide" evidence="1">
    <location>
        <begin position="1"/>
        <end position="25"/>
    </location>
</feature>
<gene>
    <name evidence="4" type="ORF">ABB30_11195</name>
</gene>
<dbReference type="InterPro" id="IPR024191">
    <property type="entry name" value="Peptidase_M61"/>
</dbReference>
<comment type="caution">
    <text evidence="4">The sequence shown here is derived from an EMBL/GenBank/DDBJ whole genome shotgun (WGS) entry which is preliminary data.</text>
</comment>
<dbReference type="InterPro" id="IPR027268">
    <property type="entry name" value="Peptidase_M4/M1_CTD_sf"/>
</dbReference>
<keyword evidence="1" id="KW-0732">Signal</keyword>
<accession>A0A0R0DC56</accession>